<gene>
    <name evidence="8" type="ORF">HannXRQ_Chr03g0068271</name>
</gene>
<dbReference type="InterPro" id="IPR029058">
    <property type="entry name" value="AB_hydrolase_fold"/>
</dbReference>
<dbReference type="STRING" id="4232.A0A251V750"/>
<evidence type="ECO:0000256" key="5">
    <source>
        <dbReference type="ARBA" id="ARBA00022801"/>
    </source>
</evidence>
<keyword evidence="9" id="KW-1185">Reference proteome</keyword>
<dbReference type="InterPro" id="IPR001563">
    <property type="entry name" value="Peptidase_S10"/>
</dbReference>
<evidence type="ECO:0000256" key="7">
    <source>
        <dbReference type="ARBA" id="ARBA00023180"/>
    </source>
</evidence>
<dbReference type="AlphaFoldDB" id="A0A251V750"/>
<protein>
    <submittedName>
        <fullName evidence="8">Putative peptidase S10, serine carboxypeptidase, Alpha/Beta hydrolase fold protein</fullName>
    </submittedName>
</protein>
<keyword evidence="6" id="KW-1015">Disulfide bond</keyword>
<dbReference type="Gene3D" id="3.40.50.11320">
    <property type="match status" value="1"/>
</dbReference>
<keyword evidence="5 8" id="KW-0378">Hydrolase</keyword>
<accession>A0A251V750</accession>
<dbReference type="GO" id="GO:0004185">
    <property type="term" value="F:serine-type carboxypeptidase activity"/>
    <property type="evidence" value="ECO:0007669"/>
    <property type="project" value="InterPro"/>
</dbReference>
<dbReference type="InParanoid" id="A0A251V750"/>
<name>A0A251V750_HELAN</name>
<dbReference type="Proteomes" id="UP000215914">
    <property type="component" value="Chromosome 3"/>
</dbReference>
<evidence type="ECO:0000256" key="3">
    <source>
        <dbReference type="ARBA" id="ARBA00022670"/>
    </source>
</evidence>
<evidence type="ECO:0000256" key="1">
    <source>
        <dbReference type="ARBA" id="ARBA00009431"/>
    </source>
</evidence>
<dbReference type="Pfam" id="PF00450">
    <property type="entry name" value="Peptidase_S10"/>
    <property type="match status" value="1"/>
</dbReference>
<evidence type="ECO:0000313" key="9">
    <source>
        <dbReference type="Proteomes" id="UP000215914"/>
    </source>
</evidence>
<dbReference type="EMBL" id="CM007892">
    <property type="protein sequence ID" value="OTG30782.1"/>
    <property type="molecule type" value="Genomic_DNA"/>
</dbReference>
<evidence type="ECO:0000256" key="4">
    <source>
        <dbReference type="ARBA" id="ARBA00022729"/>
    </source>
</evidence>
<evidence type="ECO:0000256" key="2">
    <source>
        <dbReference type="ARBA" id="ARBA00022645"/>
    </source>
</evidence>
<evidence type="ECO:0000256" key="6">
    <source>
        <dbReference type="ARBA" id="ARBA00023157"/>
    </source>
</evidence>
<dbReference type="SUPFAM" id="SSF53474">
    <property type="entry name" value="alpha/beta-Hydrolases"/>
    <property type="match status" value="1"/>
</dbReference>
<evidence type="ECO:0000313" key="8">
    <source>
        <dbReference type="EMBL" id="OTG30782.1"/>
    </source>
</evidence>
<sequence>MSSKLKRTNEEHCRKFEADAAKQNSNSMMTLTILIHAGNISLNSISMTPWCKRLCIDVITSWNDRAVTILPIIKYLIANGQRLWIFSGDVDAQVPITSSRYAINALNLPIKTAWRPWYLNKEVGGYLEAYKGLLLITVRGAGHTVPSYQPQRALSLFSSFLGGILPPSS</sequence>
<proteinExistence type="inferred from homology"/>
<dbReference type="InterPro" id="IPR033124">
    <property type="entry name" value="Ser_caboxypep_his_AS"/>
</dbReference>
<dbReference type="PROSITE" id="PS00560">
    <property type="entry name" value="CARBOXYPEPT_SER_HIS"/>
    <property type="match status" value="1"/>
</dbReference>
<keyword evidence="3" id="KW-0645">Protease</keyword>
<dbReference type="GO" id="GO:0006508">
    <property type="term" value="P:proteolysis"/>
    <property type="evidence" value="ECO:0007669"/>
    <property type="project" value="UniProtKB-KW"/>
</dbReference>
<keyword evidence="4" id="KW-0732">Signal</keyword>
<dbReference type="FunFam" id="3.40.50.11320:FF:000001">
    <property type="entry name" value="Carboxypeptidase"/>
    <property type="match status" value="1"/>
</dbReference>
<keyword evidence="7" id="KW-0325">Glycoprotein</keyword>
<reference evidence="9" key="1">
    <citation type="journal article" date="2017" name="Nature">
        <title>The sunflower genome provides insights into oil metabolism, flowering and Asterid evolution.</title>
        <authorList>
            <person name="Badouin H."/>
            <person name="Gouzy J."/>
            <person name="Grassa C.J."/>
            <person name="Murat F."/>
            <person name="Staton S.E."/>
            <person name="Cottret L."/>
            <person name="Lelandais-Briere C."/>
            <person name="Owens G.L."/>
            <person name="Carrere S."/>
            <person name="Mayjonade B."/>
            <person name="Legrand L."/>
            <person name="Gill N."/>
            <person name="Kane N.C."/>
            <person name="Bowers J.E."/>
            <person name="Hubner S."/>
            <person name="Bellec A."/>
            <person name="Berard A."/>
            <person name="Berges H."/>
            <person name="Blanchet N."/>
            <person name="Boniface M.C."/>
            <person name="Brunel D."/>
            <person name="Catrice O."/>
            <person name="Chaidir N."/>
            <person name="Claudel C."/>
            <person name="Donnadieu C."/>
            <person name="Faraut T."/>
            <person name="Fievet G."/>
            <person name="Helmstetter N."/>
            <person name="King M."/>
            <person name="Knapp S.J."/>
            <person name="Lai Z."/>
            <person name="Le Paslier M.C."/>
            <person name="Lippi Y."/>
            <person name="Lorenzon L."/>
            <person name="Mandel J.R."/>
            <person name="Marage G."/>
            <person name="Marchand G."/>
            <person name="Marquand E."/>
            <person name="Bret-Mestries E."/>
            <person name="Morien E."/>
            <person name="Nambeesan S."/>
            <person name="Nguyen T."/>
            <person name="Pegot-Espagnet P."/>
            <person name="Pouilly N."/>
            <person name="Raftis F."/>
            <person name="Sallet E."/>
            <person name="Schiex T."/>
            <person name="Thomas J."/>
            <person name="Vandecasteele C."/>
            <person name="Vares D."/>
            <person name="Vear F."/>
            <person name="Vautrin S."/>
            <person name="Crespi M."/>
            <person name="Mangin B."/>
            <person name="Burke J.M."/>
            <person name="Salse J."/>
            <person name="Munos S."/>
            <person name="Vincourt P."/>
            <person name="Rieseberg L.H."/>
            <person name="Langlade N.B."/>
        </authorList>
    </citation>
    <scope>NUCLEOTIDE SEQUENCE [LARGE SCALE GENOMIC DNA]</scope>
    <source>
        <strain evidence="9">cv. SF193</strain>
    </source>
</reference>
<keyword evidence="2 8" id="KW-0121">Carboxypeptidase</keyword>
<comment type="similarity">
    <text evidence="1">Belongs to the peptidase S10 family.</text>
</comment>
<organism evidence="8 9">
    <name type="scientific">Helianthus annuus</name>
    <name type="common">Common sunflower</name>
    <dbReference type="NCBI Taxonomy" id="4232"/>
    <lineage>
        <taxon>Eukaryota</taxon>
        <taxon>Viridiplantae</taxon>
        <taxon>Streptophyta</taxon>
        <taxon>Embryophyta</taxon>
        <taxon>Tracheophyta</taxon>
        <taxon>Spermatophyta</taxon>
        <taxon>Magnoliopsida</taxon>
        <taxon>eudicotyledons</taxon>
        <taxon>Gunneridae</taxon>
        <taxon>Pentapetalae</taxon>
        <taxon>asterids</taxon>
        <taxon>campanulids</taxon>
        <taxon>Asterales</taxon>
        <taxon>Asteraceae</taxon>
        <taxon>Asteroideae</taxon>
        <taxon>Heliantheae alliance</taxon>
        <taxon>Heliantheae</taxon>
        <taxon>Helianthus</taxon>
    </lineage>
</organism>